<dbReference type="OrthoDB" id="1914215at2"/>
<feature type="domain" description="Transcriptional regulator HTH-type FeoC" evidence="1">
    <location>
        <begin position="8"/>
        <end position="61"/>
    </location>
</feature>
<keyword evidence="3" id="KW-1185">Reference proteome</keyword>
<reference evidence="2 3" key="1">
    <citation type="submission" date="2019-03" db="EMBL/GenBank/DDBJ databases">
        <title>Draft genome sequence data and analysis of a Fermenting Bacterium, Soehngenia longevitae strain 1933PT, isolated from petroleum reservoir in Azerbaijan.</title>
        <authorList>
            <person name="Grouzdev D.S."/>
            <person name="Bidzhieva S.K."/>
            <person name="Sokolova D.S."/>
            <person name="Tourova T.P."/>
            <person name="Poltaraus A.B."/>
            <person name="Nazina T.N."/>
        </authorList>
    </citation>
    <scope>NUCLEOTIDE SEQUENCE [LARGE SCALE GENOMIC DNA]</scope>
    <source>
        <strain evidence="2 3">1933P</strain>
    </source>
</reference>
<name>A0A4Z0D4N6_9FIRM</name>
<dbReference type="AlphaFoldDB" id="A0A4Z0D4N6"/>
<evidence type="ECO:0000313" key="3">
    <source>
        <dbReference type="Proteomes" id="UP000298381"/>
    </source>
</evidence>
<dbReference type="Gene3D" id="1.10.10.10">
    <property type="entry name" value="Winged helix-like DNA-binding domain superfamily/Winged helix DNA-binding domain"/>
    <property type="match status" value="1"/>
</dbReference>
<dbReference type="Pfam" id="PF09012">
    <property type="entry name" value="FeoC"/>
    <property type="match status" value="1"/>
</dbReference>
<dbReference type="RefSeq" id="WP_135271699.1">
    <property type="nucleotide sequence ID" value="NZ_SRIB01000016.1"/>
</dbReference>
<gene>
    <name evidence="2" type="ORF">E4100_08900</name>
</gene>
<dbReference type="Proteomes" id="UP000298381">
    <property type="component" value="Unassembled WGS sequence"/>
</dbReference>
<evidence type="ECO:0000259" key="1">
    <source>
        <dbReference type="Pfam" id="PF09012"/>
    </source>
</evidence>
<dbReference type="InterPro" id="IPR036388">
    <property type="entry name" value="WH-like_DNA-bd_sf"/>
</dbReference>
<accession>A0A4Z0D4N6</accession>
<proteinExistence type="predicted"/>
<comment type="caution">
    <text evidence="2">The sequence shown here is derived from an EMBL/GenBank/DDBJ whole genome shotgun (WGS) entry which is preliminary data.</text>
</comment>
<dbReference type="EMBL" id="SRIB01000016">
    <property type="protein sequence ID" value="TFZ39213.1"/>
    <property type="molecule type" value="Genomic_DNA"/>
</dbReference>
<organism evidence="2 3">
    <name type="scientific">Soehngenia longivitae</name>
    <dbReference type="NCBI Taxonomy" id="2562294"/>
    <lineage>
        <taxon>Bacteria</taxon>
        <taxon>Bacillati</taxon>
        <taxon>Bacillota</taxon>
        <taxon>Tissierellia</taxon>
        <taxon>Tissierellales</taxon>
        <taxon>Tissierellaceae</taxon>
        <taxon>Soehngenia</taxon>
    </lineage>
</organism>
<evidence type="ECO:0000313" key="2">
    <source>
        <dbReference type="EMBL" id="TFZ39213.1"/>
    </source>
</evidence>
<protein>
    <recommendedName>
        <fullName evidence="1">Transcriptional regulator HTH-type FeoC domain-containing protein</fullName>
    </recommendedName>
</protein>
<dbReference type="InterPro" id="IPR036390">
    <property type="entry name" value="WH_DNA-bd_sf"/>
</dbReference>
<sequence>MLKECLKLISEGSVKSAKDIAKKLNISEDEADLLIDHLKQMGYLEKDMSDFSCEGKCFGCNLANCPTNSIITFRLSDKGIKYIKNI</sequence>
<dbReference type="InterPro" id="IPR015102">
    <property type="entry name" value="Tscrpt_reg_HTH_FeoC"/>
</dbReference>
<dbReference type="SUPFAM" id="SSF46785">
    <property type="entry name" value="Winged helix' DNA-binding domain"/>
    <property type="match status" value="1"/>
</dbReference>